<comment type="caution">
    <text evidence="3">The sequence shown here is derived from an EMBL/GenBank/DDBJ whole genome shotgun (WGS) entry which is preliminary data.</text>
</comment>
<evidence type="ECO:0000256" key="1">
    <source>
        <dbReference type="SAM" id="MobiDB-lite"/>
    </source>
</evidence>
<dbReference type="AlphaFoldDB" id="A0A9W7DDV2"/>
<dbReference type="EMBL" id="BSXU01000890">
    <property type="protein sequence ID" value="GMG22036.1"/>
    <property type="molecule type" value="Genomic_DNA"/>
</dbReference>
<evidence type="ECO:0000313" key="4">
    <source>
        <dbReference type="Proteomes" id="UP001165063"/>
    </source>
</evidence>
<gene>
    <name evidence="3" type="ORF">Amon01_000245100</name>
</gene>
<feature type="domain" description="Complex 1 LYR protein" evidence="2">
    <location>
        <begin position="77"/>
        <end position="129"/>
    </location>
</feature>
<dbReference type="InterPro" id="IPR008011">
    <property type="entry name" value="Complex1_LYR_dom"/>
</dbReference>
<dbReference type="InterPro" id="IPR045293">
    <property type="entry name" value="Complex1_LYR_LYRM2"/>
</dbReference>
<organism evidence="3 4">
    <name type="scientific">Ambrosiozyma monospora</name>
    <name type="common">Yeast</name>
    <name type="synonym">Endomycopsis monosporus</name>
    <dbReference type="NCBI Taxonomy" id="43982"/>
    <lineage>
        <taxon>Eukaryota</taxon>
        <taxon>Fungi</taxon>
        <taxon>Dikarya</taxon>
        <taxon>Ascomycota</taxon>
        <taxon>Saccharomycotina</taxon>
        <taxon>Pichiomycetes</taxon>
        <taxon>Pichiales</taxon>
        <taxon>Pichiaceae</taxon>
        <taxon>Ambrosiozyma</taxon>
    </lineage>
</organism>
<dbReference type="OrthoDB" id="74240at2759"/>
<protein>
    <submittedName>
        <fullName evidence="3">Unnamed protein product</fullName>
    </submittedName>
</protein>
<name>A0A9W7DDV2_AMBMO</name>
<dbReference type="Proteomes" id="UP001165063">
    <property type="component" value="Unassembled WGS sequence"/>
</dbReference>
<dbReference type="CDD" id="cd20262">
    <property type="entry name" value="Complex1_LYR_LYRM2"/>
    <property type="match status" value="1"/>
</dbReference>
<keyword evidence="4" id="KW-1185">Reference proteome</keyword>
<accession>A0A9W7DDV2</accession>
<feature type="region of interest" description="Disordered" evidence="1">
    <location>
        <begin position="38"/>
        <end position="62"/>
    </location>
</feature>
<sequence>MLSILSKQARSNLSKSFIQQRQQQQIKLKSTTIDNSSLKSLQSQTGPHQSQSSKKTKRKLTKRDNQTLEDFILQNNVLSQYRIMLRSIHKIPDKSTQREVISFMKDEFRSSRNIKDKELKKSLQNNAMRKFRQLATQMQLALPDLKF</sequence>
<feature type="compositionally biased region" description="Polar residues" evidence="1">
    <location>
        <begin position="38"/>
        <end position="48"/>
    </location>
</feature>
<evidence type="ECO:0000313" key="3">
    <source>
        <dbReference type="EMBL" id="GMG22036.1"/>
    </source>
</evidence>
<reference evidence="3" key="1">
    <citation type="submission" date="2023-04" db="EMBL/GenBank/DDBJ databases">
        <title>Ambrosiozyma monospora NBRC 1965.</title>
        <authorList>
            <person name="Ichikawa N."/>
            <person name="Sato H."/>
            <person name="Tonouchi N."/>
        </authorList>
    </citation>
    <scope>NUCLEOTIDE SEQUENCE</scope>
    <source>
        <strain evidence="3">NBRC 1965</strain>
    </source>
</reference>
<proteinExistence type="predicted"/>
<evidence type="ECO:0000259" key="2">
    <source>
        <dbReference type="Pfam" id="PF05347"/>
    </source>
</evidence>
<dbReference type="Pfam" id="PF05347">
    <property type="entry name" value="Complex1_LYR"/>
    <property type="match status" value="1"/>
</dbReference>